<dbReference type="EMBL" id="CADCTQ010000002">
    <property type="protein sequence ID" value="CAA9211979.1"/>
    <property type="molecule type" value="Genomic_DNA"/>
</dbReference>
<protein>
    <recommendedName>
        <fullName evidence="4">Nudix hydrolase domain-containing protein</fullName>
    </recommendedName>
</protein>
<evidence type="ECO:0000256" key="3">
    <source>
        <dbReference type="RuleBase" id="RU003476"/>
    </source>
</evidence>
<dbReference type="SUPFAM" id="SSF55811">
    <property type="entry name" value="Nudix"/>
    <property type="match status" value="1"/>
</dbReference>
<evidence type="ECO:0000313" key="5">
    <source>
        <dbReference type="EMBL" id="CAA9211979.1"/>
    </source>
</evidence>
<dbReference type="AlphaFoldDB" id="A0A6J4H1T1"/>
<reference evidence="5" key="1">
    <citation type="submission" date="2020-02" db="EMBL/GenBank/DDBJ databases">
        <authorList>
            <person name="Meier V. D."/>
        </authorList>
    </citation>
    <scope>NUCLEOTIDE SEQUENCE</scope>
    <source>
        <strain evidence="5">AVDCRST_MAG56</strain>
    </source>
</reference>
<dbReference type="PANTHER" id="PTHR43046">
    <property type="entry name" value="GDP-MANNOSE MANNOSYL HYDROLASE"/>
    <property type="match status" value="1"/>
</dbReference>
<dbReference type="InterPro" id="IPR000086">
    <property type="entry name" value="NUDIX_hydrolase_dom"/>
</dbReference>
<feature type="domain" description="Nudix hydrolase" evidence="4">
    <location>
        <begin position="2"/>
        <end position="151"/>
    </location>
</feature>
<evidence type="ECO:0000256" key="2">
    <source>
        <dbReference type="ARBA" id="ARBA00022801"/>
    </source>
</evidence>
<dbReference type="PROSITE" id="PS00893">
    <property type="entry name" value="NUDIX_BOX"/>
    <property type="match status" value="1"/>
</dbReference>
<comment type="cofactor">
    <cofactor evidence="1">
        <name>Mg(2+)</name>
        <dbReference type="ChEBI" id="CHEBI:18420"/>
    </cofactor>
</comment>
<sequence>MLKQFTTSVIVLKSLTADAEVLLIHHKKFDRWMIPGGHIEPTENPNEGAVREVLEETGVNVNLISFMHKPLAVRDSEWLLPPEYFYQQLIPASKKEEPHYHLDLVYVGLAVEHQLVVNASETNGVRWASLWEIDNLNLFDGTRTVLKDIHHKILTKEDICHEI</sequence>
<accession>A0A6J4H1T1</accession>
<dbReference type="CDD" id="cd03674">
    <property type="entry name" value="NUDIX_Hydrolase"/>
    <property type="match status" value="1"/>
</dbReference>
<dbReference type="PROSITE" id="PS51462">
    <property type="entry name" value="NUDIX"/>
    <property type="match status" value="1"/>
</dbReference>
<name>A0A6J4H1T1_9SPHI</name>
<dbReference type="PANTHER" id="PTHR43046:SF14">
    <property type="entry name" value="MUTT_NUDIX FAMILY PROTEIN"/>
    <property type="match status" value="1"/>
</dbReference>
<organism evidence="5">
    <name type="scientific">uncultured Cytophagales bacterium</name>
    <dbReference type="NCBI Taxonomy" id="158755"/>
    <lineage>
        <taxon>Bacteria</taxon>
        <taxon>Pseudomonadati</taxon>
        <taxon>Bacteroidota</taxon>
        <taxon>Sphingobacteriia</taxon>
        <taxon>Sphingobacteriales</taxon>
        <taxon>environmental samples</taxon>
    </lineage>
</organism>
<proteinExistence type="inferred from homology"/>
<evidence type="ECO:0000256" key="1">
    <source>
        <dbReference type="ARBA" id="ARBA00001946"/>
    </source>
</evidence>
<dbReference type="Pfam" id="PF00293">
    <property type="entry name" value="NUDIX"/>
    <property type="match status" value="1"/>
</dbReference>
<comment type="similarity">
    <text evidence="3">Belongs to the Nudix hydrolase family.</text>
</comment>
<dbReference type="GO" id="GO:0016787">
    <property type="term" value="F:hydrolase activity"/>
    <property type="evidence" value="ECO:0007669"/>
    <property type="project" value="UniProtKB-KW"/>
</dbReference>
<dbReference type="InterPro" id="IPR020084">
    <property type="entry name" value="NUDIX_hydrolase_CS"/>
</dbReference>
<gene>
    <name evidence="5" type="ORF">AVDCRST_MAG56-330</name>
</gene>
<dbReference type="PRINTS" id="PR00502">
    <property type="entry name" value="NUDIXFAMILY"/>
</dbReference>
<keyword evidence="2 3" id="KW-0378">Hydrolase</keyword>
<dbReference type="Gene3D" id="3.90.79.10">
    <property type="entry name" value="Nucleoside Triphosphate Pyrophosphohydrolase"/>
    <property type="match status" value="1"/>
</dbReference>
<dbReference type="InterPro" id="IPR015797">
    <property type="entry name" value="NUDIX_hydrolase-like_dom_sf"/>
</dbReference>
<evidence type="ECO:0000259" key="4">
    <source>
        <dbReference type="PROSITE" id="PS51462"/>
    </source>
</evidence>
<dbReference type="InterPro" id="IPR020476">
    <property type="entry name" value="Nudix_hydrolase"/>
</dbReference>